<dbReference type="InterPro" id="IPR029068">
    <property type="entry name" value="Glyas_Bleomycin-R_OHBP_Dase"/>
</dbReference>
<protein>
    <recommendedName>
        <fullName evidence="2">Bleomycin resistance protein</fullName>
    </recommendedName>
</protein>
<dbReference type="GO" id="GO:0046677">
    <property type="term" value="P:response to antibiotic"/>
    <property type="evidence" value="ECO:0007669"/>
    <property type="project" value="UniProtKB-KW"/>
</dbReference>
<dbReference type="InterPro" id="IPR000335">
    <property type="entry name" value="Bleomycin-R"/>
</dbReference>
<reference evidence="5 6" key="1">
    <citation type="submission" date="2020-07" db="EMBL/GenBank/DDBJ databases">
        <title>isolation of Luteimonas sp. SJ-16.</title>
        <authorList>
            <person name="Huang X.-X."/>
            <person name="Xu L."/>
            <person name="Sun J.-Q."/>
        </authorList>
    </citation>
    <scope>NUCLEOTIDE SEQUENCE [LARGE SCALE GENOMIC DNA]</scope>
    <source>
        <strain evidence="5 6">SJ-16</strain>
    </source>
</reference>
<name>A0A7Z0TZT7_9GAMM</name>
<evidence type="ECO:0000313" key="6">
    <source>
        <dbReference type="Proteomes" id="UP000589896"/>
    </source>
</evidence>
<dbReference type="PROSITE" id="PS51819">
    <property type="entry name" value="VOC"/>
    <property type="match status" value="1"/>
</dbReference>
<organism evidence="5 6">
    <name type="scientific">Luteimonas deserti</name>
    <dbReference type="NCBI Taxonomy" id="2752306"/>
    <lineage>
        <taxon>Bacteria</taxon>
        <taxon>Pseudomonadati</taxon>
        <taxon>Pseudomonadota</taxon>
        <taxon>Gammaproteobacteria</taxon>
        <taxon>Lysobacterales</taxon>
        <taxon>Lysobacteraceae</taxon>
        <taxon>Luteimonas</taxon>
    </lineage>
</organism>
<dbReference type="CDD" id="cd08349">
    <property type="entry name" value="BLMA_like"/>
    <property type="match status" value="1"/>
</dbReference>
<proteinExistence type="inferred from homology"/>
<dbReference type="RefSeq" id="WP_180544777.1">
    <property type="nucleotide sequence ID" value="NZ_JACCJZ010000013.1"/>
</dbReference>
<evidence type="ECO:0000256" key="2">
    <source>
        <dbReference type="ARBA" id="ARBA00021572"/>
    </source>
</evidence>
<dbReference type="EMBL" id="JACCJZ010000013">
    <property type="protein sequence ID" value="NYZ62573.1"/>
    <property type="molecule type" value="Genomic_DNA"/>
</dbReference>
<evidence type="ECO:0000256" key="1">
    <source>
        <dbReference type="ARBA" id="ARBA00011051"/>
    </source>
</evidence>
<dbReference type="Gene3D" id="3.10.180.10">
    <property type="entry name" value="2,3-Dihydroxybiphenyl 1,2-Dioxygenase, domain 1"/>
    <property type="match status" value="1"/>
</dbReference>
<feature type="domain" description="VOC" evidence="4">
    <location>
        <begin position="8"/>
        <end position="135"/>
    </location>
</feature>
<dbReference type="SUPFAM" id="SSF54593">
    <property type="entry name" value="Glyoxalase/Bleomycin resistance protein/Dihydroxybiphenyl dioxygenase"/>
    <property type="match status" value="1"/>
</dbReference>
<keyword evidence="6" id="KW-1185">Reference proteome</keyword>
<accession>A0A7Z0TZT7</accession>
<dbReference type="AlphaFoldDB" id="A0A7Z0TZT7"/>
<comment type="caution">
    <text evidence="5">The sequence shown here is derived from an EMBL/GenBank/DDBJ whole genome shotgun (WGS) entry which is preliminary data.</text>
</comment>
<evidence type="ECO:0000256" key="3">
    <source>
        <dbReference type="ARBA" id="ARBA00023251"/>
    </source>
</evidence>
<dbReference type="InterPro" id="IPR037523">
    <property type="entry name" value="VOC_core"/>
</dbReference>
<gene>
    <name evidence="5" type="ORF">H0E82_07310</name>
</gene>
<dbReference type="Proteomes" id="UP000589896">
    <property type="component" value="Unassembled WGS sequence"/>
</dbReference>
<comment type="similarity">
    <text evidence="1">Belongs to the bleomycin resistance protein family.</text>
</comment>
<keyword evidence="3" id="KW-0046">Antibiotic resistance</keyword>
<sequence>MAEVTYWNPLVPELTVTSLEESLRFYQAVGFSVRHRREFPPFAYLELGHAQVMLEERHCAGWNVQPLDKPFGRGINFQIEVPDVGQVLSALLSLNVILFRSVKDSWYRVATDAEKGQREFLVQDPDGFLLRFVQDLGQRSAAYSIVQTEAALRFGSAAG</sequence>
<evidence type="ECO:0000259" key="4">
    <source>
        <dbReference type="PROSITE" id="PS51819"/>
    </source>
</evidence>
<evidence type="ECO:0000313" key="5">
    <source>
        <dbReference type="EMBL" id="NYZ62573.1"/>
    </source>
</evidence>